<name>A0AAN6T190_9PEZI</name>
<accession>A0AAN6T190</accession>
<evidence type="ECO:0000313" key="1">
    <source>
        <dbReference type="EMBL" id="KAK4100347.1"/>
    </source>
</evidence>
<reference evidence="1" key="2">
    <citation type="submission" date="2023-05" db="EMBL/GenBank/DDBJ databases">
        <authorList>
            <consortium name="Lawrence Berkeley National Laboratory"/>
            <person name="Steindorff A."/>
            <person name="Hensen N."/>
            <person name="Bonometti L."/>
            <person name="Westerberg I."/>
            <person name="Brannstrom I.O."/>
            <person name="Guillou S."/>
            <person name="Cros-Aarteil S."/>
            <person name="Calhoun S."/>
            <person name="Haridas S."/>
            <person name="Kuo A."/>
            <person name="Mondo S."/>
            <person name="Pangilinan J."/>
            <person name="Riley R."/>
            <person name="Labutti K."/>
            <person name="Andreopoulos B."/>
            <person name="Lipzen A."/>
            <person name="Chen C."/>
            <person name="Yanf M."/>
            <person name="Daum C."/>
            <person name="Ng V."/>
            <person name="Clum A."/>
            <person name="Ohm R."/>
            <person name="Martin F."/>
            <person name="Silar P."/>
            <person name="Natvig D."/>
            <person name="Lalanne C."/>
            <person name="Gautier V."/>
            <person name="Ament-Velasquez S.L."/>
            <person name="Kruys A."/>
            <person name="Hutchinson M.I."/>
            <person name="Powell A.J."/>
            <person name="Barry K."/>
            <person name="Miller A.N."/>
            <person name="Grigoriev I.V."/>
            <person name="Debuchy R."/>
            <person name="Gladieux P."/>
            <person name="Thoren M.H."/>
            <person name="Johannesson H."/>
        </authorList>
    </citation>
    <scope>NUCLEOTIDE SEQUENCE</scope>
    <source>
        <strain evidence="1">CBS 757.83</strain>
    </source>
</reference>
<comment type="caution">
    <text evidence="1">The sequence shown here is derived from an EMBL/GenBank/DDBJ whole genome shotgun (WGS) entry which is preliminary data.</text>
</comment>
<reference evidence="1" key="1">
    <citation type="journal article" date="2023" name="Mol. Phylogenet. Evol.">
        <title>Genome-scale phylogeny and comparative genomics of the fungal order Sordariales.</title>
        <authorList>
            <person name="Hensen N."/>
            <person name="Bonometti L."/>
            <person name="Westerberg I."/>
            <person name="Brannstrom I.O."/>
            <person name="Guillou S."/>
            <person name="Cros-Aarteil S."/>
            <person name="Calhoun S."/>
            <person name="Haridas S."/>
            <person name="Kuo A."/>
            <person name="Mondo S."/>
            <person name="Pangilinan J."/>
            <person name="Riley R."/>
            <person name="LaButti K."/>
            <person name="Andreopoulos B."/>
            <person name="Lipzen A."/>
            <person name="Chen C."/>
            <person name="Yan M."/>
            <person name="Daum C."/>
            <person name="Ng V."/>
            <person name="Clum A."/>
            <person name="Steindorff A."/>
            <person name="Ohm R.A."/>
            <person name="Martin F."/>
            <person name="Silar P."/>
            <person name="Natvig D.O."/>
            <person name="Lalanne C."/>
            <person name="Gautier V."/>
            <person name="Ament-Velasquez S.L."/>
            <person name="Kruys A."/>
            <person name="Hutchinson M.I."/>
            <person name="Powell A.J."/>
            <person name="Barry K."/>
            <person name="Miller A.N."/>
            <person name="Grigoriev I.V."/>
            <person name="Debuchy R."/>
            <person name="Gladieux P."/>
            <person name="Hiltunen Thoren M."/>
            <person name="Johannesson H."/>
        </authorList>
    </citation>
    <scope>NUCLEOTIDE SEQUENCE</scope>
    <source>
        <strain evidence="1">CBS 757.83</strain>
    </source>
</reference>
<proteinExistence type="predicted"/>
<keyword evidence="2" id="KW-1185">Reference proteome</keyword>
<dbReference type="AlphaFoldDB" id="A0AAN6T190"/>
<organism evidence="1 2">
    <name type="scientific">Parathielavia hyrcaniae</name>
    <dbReference type="NCBI Taxonomy" id="113614"/>
    <lineage>
        <taxon>Eukaryota</taxon>
        <taxon>Fungi</taxon>
        <taxon>Dikarya</taxon>
        <taxon>Ascomycota</taxon>
        <taxon>Pezizomycotina</taxon>
        <taxon>Sordariomycetes</taxon>
        <taxon>Sordariomycetidae</taxon>
        <taxon>Sordariales</taxon>
        <taxon>Chaetomiaceae</taxon>
        <taxon>Parathielavia</taxon>
    </lineage>
</organism>
<dbReference type="Proteomes" id="UP001305647">
    <property type="component" value="Unassembled WGS sequence"/>
</dbReference>
<protein>
    <submittedName>
        <fullName evidence="1">Uncharacterized protein</fullName>
    </submittedName>
</protein>
<dbReference type="EMBL" id="MU863641">
    <property type="protein sequence ID" value="KAK4100347.1"/>
    <property type="molecule type" value="Genomic_DNA"/>
</dbReference>
<sequence>MSILPSHTANSDPGRMQSVRALMKVRTRNDVPYITRELPPTFRDILAPLGSGVITCSRSPPCQPLTTDPSRPYFSSACCLKPIPGPTRARHLRCSSIRGPVLTLKLLDSHVRLFQSDFLDIPAHYRFKCSHPVLDISHTLLGSPHPHREVQLSEVCVLRACVSLFHSTHSLCSADPKHTIAGFSPVRGPPTRQTEAALGGICRVPA</sequence>
<evidence type="ECO:0000313" key="2">
    <source>
        <dbReference type="Proteomes" id="UP001305647"/>
    </source>
</evidence>
<gene>
    <name evidence="1" type="ORF">N658DRAFT_101041</name>
</gene>